<feature type="compositionally biased region" description="Acidic residues" evidence="6">
    <location>
        <begin position="16"/>
        <end position="40"/>
    </location>
</feature>
<dbReference type="Pfam" id="PF13639">
    <property type="entry name" value="zf-RING_2"/>
    <property type="match status" value="1"/>
</dbReference>
<dbReference type="InterPro" id="IPR015943">
    <property type="entry name" value="WD40/YVTN_repeat-like_dom_sf"/>
</dbReference>
<dbReference type="PANTHER" id="PTHR16047:SF13">
    <property type="entry name" value="E3 UBIQUITIN-PROTEIN LIGASE RFWD3"/>
    <property type="match status" value="1"/>
</dbReference>
<dbReference type="InterPro" id="IPR036322">
    <property type="entry name" value="WD40_repeat_dom_sf"/>
</dbReference>
<keyword evidence="5" id="KW-0479">Metal-binding</keyword>
<dbReference type="InterPro" id="IPR013083">
    <property type="entry name" value="Znf_RING/FYVE/PHD"/>
</dbReference>
<comment type="catalytic activity">
    <reaction evidence="1">
        <text>S-ubiquitinyl-[E2 ubiquitin-conjugating enzyme]-L-cysteine + [acceptor protein]-L-lysine = [E2 ubiquitin-conjugating enzyme]-L-cysteine + N(6)-ubiquitinyl-[acceptor protein]-L-lysine.</text>
        <dbReference type="EC" id="2.3.2.27"/>
    </reaction>
</comment>
<accession>A0A9D4XW66</accession>
<feature type="region of interest" description="Disordered" evidence="6">
    <location>
        <begin position="1"/>
        <end position="106"/>
    </location>
</feature>
<keyword evidence="5" id="KW-0863">Zinc-finger</keyword>
<dbReference type="AlphaFoldDB" id="A0A9D4XW66"/>
<dbReference type="InterPro" id="IPR056527">
    <property type="entry name" value="WD40_RFWD3"/>
</dbReference>
<feature type="compositionally biased region" description="Polar residues" evidence="6">
    <location>
        <begin position="88"/>
        <end position="103"/>
    </location>
</feature>
<dbReference type="GO" id="GO:0008270">
    <property type="term" value="F:zinc ion binding"/>
    <property type="evidence" value="ECO:0007669"/>
    <property type="project" value="UniProtKB-KW"/>
</dbReference>
<evidence type="ECO:0000256" key="2">
    <source>
        <dbReference type="ARBA" id="ARBA00012483"/>
    </source>
</evidence>
<keyword evidence="5" id="KW-0862">Zinc</keyword>
<dbReference type="PROSITE" id="PS50089">
    <property type="entry name" value="ZF_RING_2"/>
    <property type="match status" value="1"/>
</dbReference>
<dbReference type="PANTHER" id="PTHR16047">
    <property type="entry name" value="RFWD3 PROTEIN"/>
    <property type="match status" value="1"/>
</dbReference>
<dbReference type="Pfam" id="PF23419">
    <property type="entry name" value="WD40_RFWD3"/>
    <property type="match status" value="1"/>
</dbReference>
<evidence type="ECO:0000256" key="3">
    <source>
        <dbReference type="ARBA" id="ARBA00022574"/>
    </source>
</evidence>
<dbReference type="OrthoDB" id="5600418at2759"/>
<proteinExistence type="predicted"/>
<evidence type="ECO:0000256" key="1">
    <source>
        <dbReference type="ARBA" id="ARBA00000900"/>
    </source>
</evidence>
<dbReference type="CDD" id="cd16450">
    <property type="entry name" value="mRING-C3HGC3_RFWD3"/>
    <property type="match status" value="1"/>
</dbReference>
<dbReference type="Gramene" id="PSAT_LOCUS13850_t1">
    <property type="protein sequence ID" value="CAL5194077.1"/>
    <property type="gene ID" value="PSAT_LOCUS13850"/>
</dbReference>
<comment type="caution">
    <text evidence="8">The sequence shown here is derived from an EMBL/GenBank/DDBJ whole genome shotgun (WGS) entry which is preliminary data.</text>
</comment>
<organism evidence="8 9">
    <name type="scientific">Pisum sativum</name>
    <name type="common">Garden pea</name>
    <name type="synonym">Lathyrus oleraceus</name>
    <dbReference type="NCBI Taxonomy" id="3888"/>
    <lineage>
        <taxon>Eukaryota</taxon>
        <taxon>Viridiplantae</taxon>
        <taxon>Streptophyta</taxon>
        <taxon>Embryophyta</taxon>
        <taxon>Tracheophyta</taxon>
        <taxon>Spermatophyta</taxon>
        <taxon>Magnoliopsida</taxon>
        <taxon>eudicotyledons</taxon>
        <taxon>Gunneridae</taxon>
        <taxon>Pentapetalae</taxon>
        <taxon>rosids</taxon>
        <taxon>fabids</taxon>
        <taxon>Fabales</taxon>
        <taxon>Fabaceae</taxon>
        <taxon>Papilionoideae</taxon>
        <taxon>50 kb inversion clade</taxon>
        <taxon>NPAAA clade</taxon>
        <taxon>Hologalegina</taxon>
        <taxon>IRL clade</taxon>
        <taxon>Fabeae</taxon>
        <taxon>Lathyrus</taxon>
    </lineage>
</organism>
<evidence type="ECO:0000259" key="7">
    <source>
        <dbReference type="PROSITE" id="PS50089"/>
    </source>
</evidence>
<feature type="domain" description="RING-type" evidence="7">
    <location>
        <begin position="115"/>
        <end position="161"/>
    </location>
</feature>
<dbReference type="GO" id="GO:0016604">
    <property type="term" value="C:nuclear body"/>
    <property type="evidence" value="ECO:0007669"/>
    <property type="project" value="UniProtKB-SubCell"/>
</dbReference>
<dbReference type="EMBL" id="JAMSHJ010000003">
    <property type="protein sequence ID" value="KAI5425806.1"/>
    <property type="molecule type" value="Genomic_DNA"/>
</dbReference>
<evidence type="ECO:0000256" key="5">
    <source>
        <dbReference type="PROSITE-ProRule" id="PRU00175"/>
    </source>
</evidence>
<reference evidence="8 9" key="1">
    <citation type="journal article" date="2022" name="Nat. Genet.">
        <title>Improved pea reference genome and pan-genome highlight genomic features and evolutionary characteristics.</title>
        <authorList>
            <person name="Yang T."/>
            <person name="Liu R."/>
            <person name="Luo Y."/>
            <person name="Hu S."/>
            <person name="Wang D."/>
            <person name="Wang C."/>
            <person name="Pandey M.K."/>
            <person name="Ge S."/>
            <person name="Xu Q."/>
            <person name="Li N."/>
            <person name="Li G."/>
            <person name="Huang Y."/>
            <person name="Saxena R.K."/>
            <person name="Ji Y."/>
            <person name="Li M."/>
            <person name="Yan X."/>
            <person name="He Y."/>
            <person name="Liu Y."/>
            <person name="Wang X."/>
            <person name="Xiang C."/>
            <person name="Varshney R.K."/>
            <person name="Ding H."/>
            <person name="Gao S."/>
            <person name="Zong X."/>
        </authorList>
    </citation>
    <scope>NUCLEOTIDE SEQUENCE [LARGE SCALE GENOMIC DNA]</scope>
    <source>
        <strain evidence="8 9">cv. Zhongwan 6</strain>
    </source>
</reference>
<dbReference type="Gramene" id="Psat03G0157600-T1">
    <property type="protein sequence ID" value="KAI5425806.1"/>
    <property type="gene ID" value="KIW84_031576"/>
</dbReference>
<dbReference type="Proteomes" id="UP001058974">
    <property type="component" value="Chromosome 3"/>
</dbReference>
<dbReference type="SMART" id="SM00184">
    <property type="entry name" value="RING"/>
    <property type="match status" value="1"/>
</dbReference>
<dbReference type="InterPro" id="IPR037381">
    <property type="entry name" value="RFWD3"/>
</dbReference>
<keyword evidence="9" id="KW-1185">Reference proteome</keyword>
<evidence type="ECO:0000313" key="9">
    <source>
        <dbReference type="Proteomes" id="UP001058974"/>
    </source>
</evidence>
<sequence>MAAGADPLFDNLVMDEFFDDEEEEEEDEDEEEEEDDEEYVPDVPSSRVSHGRRNPTSDEVIVVLDDERQNSVEDDRNKRRRTEGVEASASSIPVESADGSQENDWNRTEVDGLTCPICMDAWTDDGDHHVCCLPCGHIYGMSCIKKWLKQRRNSGKCPQCNMECSMKDVRKLYASRVVAVDEESDKRIRSLETKCASLESKDGDWRKKEAGWKKREAALHLDVKNLKEKNTYLEQLLLDMQSRQSGLMDVTGNSQWRYESERNYNPMSHGKGSFCNFVFQKAFPLEGARIFDMDTYNQIVLIAHKPKAIGDVHLLSKLSLISPFEMQDIVLPSSANGVRDMHISPFDNTQVLYASLGKKLSVLSFLSGTPVLDYNLQVPAWSCSWDRNSTHYIYAGLQNGSVLVFDTRQTAGPLKCLAGLTSNPVHSLQSLAQTSSLPSGARSILSASAIGPCQWNIDSEERFVVPEPYDPDAYDQGVCISLAYCPSSDDIVVSHRPKFNTLVDVPNSQFWPTPYVTGQGVQGSHVLLKRTGCDNYQKMGSSNANVSDIRLPKCVIIDTQNQNRLFVSGDEATCDMVLQELPSFRTIQRFEMPAQVRDVRYSPSHGMLGCLTGNSLQLFRTNLK</sequence>
<dbReference type="GO" id="GO:0036297">
    <property type="term" value="P:interstrand cross-link repair"/>
    <property type="evidence" value="ECO:0007669"/>
    <property type="project" value="InterPro"/>
</dbReference>
<dbReference type="Gene3D" id="2.130.10.10">
    <property type="entry name" value="YVTN repeat-like/Quinoprotein amine dehydrogenase"/>
    <property type="match status" value="1"/>
</dbReference>
<keyword evidence="3" id="KW-0853">WD repeat</keyword>
<name>A0A9D4XW66_PEA</name>
<dbReference type="SUPFAM" id="SSF50978">
    <property type="entry name" value="WD40 repeat-like"/>
    <property type="match status" value="1"/>
</dbReference>
<dbReference type="EC" id="2.3.2.27" evidence="2"/>
<feature type="compositionally biased region" description="Basic and acidic residues" evidence="6">
    <location>
        <begin position="65"/>
        <end position="77"/>
    </location>
</feature>
<evidence type="ECO:0000256" key="4">
    <source>
        <dbReference type="ARBA" id="ARBA00034306"/>
    </source>
</evidence>
<protein>
    <recommendedName>
        <fullName evidence="2">RING-type E3 ubiquitin transferase</fullName>
        <ecNumber evidence="2">2.3.2.27</ecNumber>
    </recommendedName>
</protein>
<dbReference type="InterPro" id="IPR001841">
    <property type="entry name" value="Znf_RING"/>
</dbReference>
<evidence type="ECO:0000256" key="6">
    <source>
        <dbReference type="SAM" id="MobiDB-lite"/>
    </source>
</evidence>
<comment type="subcellular location">
    <subcellularLocation>
        <location evidence="4">Nucleus</location>
        <location evidence="4">Nuclear body</location>
    </subcellularLocation>
</comment>
<gene>
    <name evidence="8" type="ORF">KIW84_031576</name>
</gene>
<dbReference type="GO" id="GO:0016567">
    <property type="term" value="P:protein ubiquitination"/>
    <property type="evidence" value="ECO:0007669"/>
    <property type="project" value="InterPro"/>
</dbReference>
<evidence type="ECO:0000313" key="8">
    <source>
        <dbReference type="EMBL" id="KAI5425806.1"/>
    </source>
</evidence>
<dbReference type="GO" id="GO:0061630">
    <property type="term" value="F:ubiquitin protein ligase activity"/>
    <property type="evidence" value="ECO:0007669"/>
    <property type="project" value="UniProtKB-EC"/>
</dbReference>
<dbReference type="Gene3D" id="3.30.40.10">
    <property type="entry name" value="Zinc/RING finger domain, C3HC4 (zinc finger)"/>
    <property type="match status" value="1"/>
</dbReference>
<dbReference type="SUPFAM" id="SSF57850">
    <property type="entry name" value="RING/U-box"/>
    <property type="match status" value="1"/>
</dbReference>